<dbReference type="Proteomes" id="UP000580517">
    <property type="component" value="Unassembled WGS sequence"/>
</dbReference>
<gene>
    <name evidence="8" type="primary">hflC</name>
    <name evidence="8" type="ORF">H0A68_08840</name>
</gene>
<sequence>MQRFFPVLVGLVIVLAVLSSCVFVVRERDAVLVFALGEVRETITEPGLYFKLPPPFENVVRLDKRLQTIENNDPERIQTAEKKNLLIDSFVKWRISDPRLFYVTFGVNDRAAVERLTAQIRDALNASVNVRTVKEVVANERDTIMKEVLQNVAARAKPLGVEVVDVRLRRIDFAPEISESVYRRMEAERKQEANRLRATGTADSERIRAQADRERAELVADAYSKAQAIRGEGDAEAAHIYAEAYGKNPDFFAFFKSMEAYKDAFANGDGTLVLSPRSDFFKYWRSAQGKAAAPNGAAATSQAAPSPAQ</sequence>
<dbReference type="PANTHER" id="PTHR42911">
    <property type="entry name" value="MODULATOR OF FTSH PROTEASE HFLC"/>
    <property type="match status" value="1"/>
</dbReference>
<comment type="subcellular location">
    <subcellularLocation>
        <location evidence="1">Membrane</location>
        <topology evidence="1">Single-pass membrane protein</topology>
    </subcellularLocation>
</comment>
<keyword evidence="3" id="KW-0812">Transmembrane</keyword>
<keyword evidence="8" id="KW-0645">Protease</keyword>
<dbReference type="CDD" id="cd03405">
    <property type="entry name" value="SPFH_HflC"/>
    <property type="match status" value="1"/>
</dbReference>
<evidence type="ECO:0000313" key="9">
    <source>
        <dbReference type="Proteomes" id="UP000580517"/>
    </source>
</evidence>
<dbReference type="SUPFAM" id="SSF117892">
    <property type="entry name" value="Band 7/SPFH domain"/>
    <property type="match status" value="1"/>
</dbReference>
<accession>A0A853FAH4</accession>
<dbReference type="InterPro" id="IPR001107">
    <property type="entry name" value="Band_7"/>
</dbReference>
<keyword evidence="8" id="KW-0378">Hydrolase</keyword>
<dbReference type="NCBIfam" id="TIGR01932">
    <property type="entry name" value="hflC"/>
    <property type="match status" value="1"/>
</dbReference>
<dbReference type="PIRSF" id="PIRSF005651">
    <property type="entry name" value="HflC"/>
    <property type="match status" value="1"/>
</dbReference>
<comment type="similarity">
    <text evidence="2 6">Belongs to the band 7/mec-2 family. HflC subfamily.</text>
</comment>
<reference evidence="8 9" key="1">
    <citation type="submission" date="2020-07" db="EMBL/GenBank/DDBJ databases">
        <title>Taxonomic revisions and descriptions of new bacterial species based on genomic comparisons in the high-G+C-content subgroup of the family Alcaligenaceae.</title>
        <authorList>
            <person name="Szabo A."/>
            <person name="Felfoldi T."/>
        </authorList>
    </citation>
    <scope>NUCLEOTIDE SEQUENCE [LARGE SCALE GENOMIC DNA]</scope>
    <source>
        <strain evidence="8 9">DSM 25264</strain>
    </source>
</reference>
<dbReference type="GO" id="GO:0016020">
    <property type="term" value="C:membrane"/>
    <property type="evidence" value="ECO:0007669"/>
    <property type="project" value="UniProtKB-SubCell"/>
</dbReference>
<evidence type="ECO:0000256" key="6">
    <source>
        <dbReference type="PIRNR" id="PIRNR005651"/>
    </source>
</evidence>
<dbReference type="Gene3D" id="3.30.479.30">
    <property type="entry name" value="Band 7 domain"/>
    <property type="match status" value="1"/>
</dbReference>
<evidence type="ECO:0000256" key="3">
    <source>
        <dbReference type="ARBA" id="ARBA00022692"/>
    </source>
</evidence>
<keyword evidence="4" id="KW-1133">Transmembrane helix</keyword>
<evidence type="ECO:0000313" key="8">
    <source>
        <dbReference type="EMBL" id="NYT36977.1"/>
    </source>
</evidence>
<feature type="domain" description="Band 7" evidence="7">
    <location>
        <begin position="20"/>
        <end position="185"/>
    </location>
</feature>
<evidence type="ECO:0000259" key="7">
    <source>
        <dbReference type="SMART" id="SM00244"/>
    </source>
</evidence>
<organism evidence="8 9">
    <name type="scientific">Allopusillimonas soli</name>
    <dbReference type="NCBI Taxonomy" id="659016"/>
    <lineage>
        <taxon>Bacteria</taxon>
        <taxon>Pseudomonadati</taxon>
        <taxon>Pseudomonadota</taxon>
        <taxon>Betaproteobacteria</taxon>
        <taxon>Burkholderiales</taxon>
        <taxon>Alcaligenaceae</taxon>
        <taxon>Allopusillimonas</taxon>
    </lineage>
</organism>
<protein>
    <recommendedName>
        <fullName evidence="6">Protein HflC</fullName>
    </recommendedName>
</protein>
<name>A0A853FAH4_9BURK</name>
<comment type="caution">
    <text evidence="8">The sequence shown here is derived from an EMBL/GenBank/DDBJ whole genome shotgun (WGS) entry which is preliminary data.</text>
</comment>
<dbReference type="OrthoDB" id="9812991at2"/>
<dbReference type="GO" id="GO:0008233">
    <property type="term" value="F:peptidase activity"/>
    <property type="evidence" value="ECO:0007669"/>
    <property type="project" value="UniProtKB-KW"/>
</dbReference>
<dbReference type="InterPro" id="IPR036013">
    <property type="entry name" value="Band_7/SPFH_dom_sf"/>
</dbReference>
<keyword evidence="9" id="KW-1185">Reference proteome</keyword>
<dbReference type="Pfam" id="PF01145">
    <property type="entry name" value="Band_7"/>
    <property type="match status" value="1"/>
</dbReference>
<evidence type="ECO:0000256" key="2">
    <source>
        <dbReference type="ARBA" id="ARBA00007862"/>
    </source>
</evidence>
<dbReference type="PANTHER" id="PTHR42911:SF1">
    <property type="entry name" value="MODULATOR OF FTSH PROTEASE HFLC"/>
    <property type="match status" value="1"/>
</dbReference>
<evidence type="ECO:0000256" key="4">
    <source>
        <dbReference type="ARBA" id="ARBA00022989"/>
    </source>
</evidence>
<keyword evidence="5" id="KW-0472">Membrane</keyword>
<dbReference type="RefSeq" id="WP_129968894.1">
    <property type="nucleotide sequence ID" value="NZ_JACCEW010000002.1"/>
</dbReference>
<evidence type="ECO:0000256" key="5">
    <source>
        <dbReference type="ARBA" id="ARBA00023136"/>
    </source>
</evidence>
<evidence type="ECO:0000256" key="1">
    <source>
        <dbReference type="ARBA" id="ARBA00004167"/>
    </source>
</evidence>
<dbReference type="EMBL" id="JACCEW010000002">
    <property type="protein sequence ID" value="NYT36977.1"/>
    <property type="molecule type" value="Genomic_DNA"/>
</dbReference>
<dbReference type="InterPro" id="IPR010200">
    <property type="entry name" value="HflC"/>
</dbReference>
<dbReference type="GO" id="GO:0006508">
    <property type="term" value="P:proteolysis"/>
    <property type="evidence" value="ECO:0007669"/>
    <property type="project" value="UniProtKB-KW"/>
</dbReference>
<dbReference type="SMART" id="SM00244">
    <property type="entry name" value="PHB"/>
    <property type="match status" value="1"/>
</dbReference>
<comment type="function">
    <text evidence="6">HflC and HflK could regulate a protease.</text>
</comment>
<dbReference type="PROSITE" id="PS51257">
    <property type="entry name" value="PROKAR_LIPOPROTEIN"/>
    <property type="match status" value="1"/>
</dbReference>
<dbReference type="AlphaFoldDB" id="A0A853FAH4"/>
<proteinExistence type="inferred from homology"/>